<dbReference type="InterPro" id="IPR028082">
    <property type="entry name" value="Peripla_BP_I"/>
</dbReference>
<accession>H6L4G7</accession>
<dbReference type="HOGENOM" id="CLU_515687_0_0_10"/>
<dbReference type="Proteomes" id="UP000007519">
    <property type="component" value="Chromosome"/>
</dbReference>
<organism evidence="1 2">
    <name type="scientific">Saprospira grandis (strain Lewin)</name>
    <dbReference type="NCBI Taxonomy" id="984262"/>
    <lineage>
        <taxon>Bacteria</taxon>
        <taxon>Pseudomonadati</taxon>
        <taxon>Bacteroidota</taxon>
        <taxon>Saprospiria</taxon>
        <taxon>Saprospirales</taxon>
        <taxon>Saprospiraceae</taxon>
        <taxon>Saprospira</taxon>
    </lineage>
</organism>
<dbReference type="STRING" id="984262.SGRA_0101"/>
<dbReference type="KEGG" id="sgn:SGRA_0101"/>
<gene>
    <name evidence="1" type="ordered locus">SGRA_0101</name>
</gene>
<dbReference type="SUPFAM" id="SSF53822">
    <property type="entry name" value="Periplasmic binding protein-like I"/>
    <property type="match status" value="1"/>
</dbReference>
<evidence type="ECO:0000313" key="1">
    <source>
        <dbReference type="EMBL" id="AFC22846.1"/>
    </source>
</evidence>
<dbReference type="eggNOG" id="COG0683">
    <property type="taxonomic scope" value="Bacteria"/>
</dbReference>
<evidence type="ECO:0000313" key="2">
    <source>
        <dbReference type="Proteomes" id="UP000007519"/>
    </source>
</evidence>
<name>H6L4G7_SAPGL</name>
<reference evidence="1 2" key="1">
    <citation type="journal article" date="2012" name="Stand. Genomic Sci.">
        <title>Complete genome sequencing and analysis of Saprospira grandis str. Lewin, a predatory marine bacterium.</title>
        <authorList>
            <person name="Saw J.H."/>
            <person name="Yuryev A."/>
            <person name="Kanbe M."/>
            <person name="Hou S."/>
            <person name="Young A.G."/>
            <person name="Aizawa S."/>
            <person name="Alam M."/>
        </authorList>
    </citation>
    <scope>NUCLEOTIDE SEQUENCE [LARGE SCALE GENOMIC DNA]</scope>
    <source>
        <strain evidence="1 2">Lewin</strain>
    </source>
</reference>
<keyword evidence="2" id="KW-1185">Reference proteome</keyword>
<dbReference type="Gene3D" id="3.40.50.2300">
    <property type="match status" value="2"/>
</dbReference>
<sequence length="528" mass="60925">MFMNLKQITLLLASLGLLLGLDSCHLLKGGGGSDELDPVRTNKDTVKTIVDNGYKPEITNRDSLRNIKPDTIVWQDTLQESQFKQIIVEYRKIGQQPIIKDTLGWIDYAGTIYEGNPNQMRQAEMKEQYTLTIMLPFLANKYYKNEIPLRSLRAVEYYEGVELALDSLQKTKLALKVQVFDTEASESKIDSLLKSKSLAESDVILGPVSSKLLQKTANFGRDSGIMVVSPFNNNPRVTENNIFYLQLNPGYPVHYQHMGAFLAQGIETPAELKYRIKKQNLLIVGQERDSNAVRELLAAYQKGKNDLDAQIPSYLSPNNGLSIANIQKKLSKDALNIIIIPSHRSESFVFAALRELHSLVDRVEKGKGYEFLVIGMPQWKYYERINYDYYENLRLHFSDALFVQEDSREAKAFIKKYKQRYGIAPREFAYMGYDATLYLGKMLEKYGTGFPEHFHEAPYLGLQTRFYIEEVIEERPLLENEEIIEKPLINRFENQFVHFLQFKDYQLRPLSIFISKLQEEIEAQQKED</sequence>
<protein>
    <submittedName>
        <fullName evidence="1">Amino acid transporter</fullName>
    </submittedName>
</protein>
<dbReference type="EMBL" id="CP002831">
    <property type="protein sequence ID" value="AFC22846.1"/>
    <property type="molecule type" value="Genomic_DNA"/>
</dbReference>
<dbReference type="AlphaFoldDB" id="H6L4G7"/>
<proteinExistence type="predicted"/>